<feature type="transmembrane region" description="Helical" evidence="12">
    <location>
        <begin position="464"/>
        <end position="482"/>
    </location>
</feature>
<keyword evidence="12" id="KW-1133">Transmembrane helix</keyword>
<keyword evidence="2" id="KW-1003">Cell membrane</keyword>
<evidence type="ECO:0000313" key="14">
    <source>
        <dbReference type="Proteomes" id="UP000782519"/>
    </source>
</evidence>
<comment type="subcellular location">
    <subcellularLocation>
        <location evidence="1">Cell membrane</location>
    </subcellularLocation>
</comment>
<dbReference type="PANTHER" id="PTHR16631">
    <property type="entry name" value="GLUCAN 1,3-BETA-GLUCOSIDASE"/>
    <property type="match status" value="1"/>
</dbReference>
<feature type="transmembrane region" description="Helical" evidence="12">
    <location>
        <begin position="491"/>
        <end position="510"/>
    </location>
</feature>
<evidence type="ECO:0000256" key="4">
    <source>
        <dbReference type="ARBA" id="ARBA00023136"/>
    </source>
</evidence>
<feature type="transmembrane region" description="Helical" evidence="12">
    <location>
        <begin position="388"/>
        <end position="411"/>
    </location>
</feature>
<keyword evidence="7" id="KW-0961">Cell wall biogenesis/degradation</keyword>
<dbReference type="PANTHER" id="PTHR16631:SF17">
    <property type="entry name" value="GLUCAN ENDO-1,3-BETA-GLUCOSIDASE BTGC"/>
    <property type="match status" value="1"/>
</dbReference>
<feature type="transmembrane region" description="Helical" evidence="12">
    <location>
        <begin position="12"/>
        <end position="29"/>
    </location>
</feature>
<gene>
    <name evidence="13" type="ORF">HZA66_20565</name>
</gene>
<evidence type="ECO:0000256" key="11">
    <source>
        <dbReference type="ARBA" id="ARBA00043078"/>
    </source>
</evidence>
<evidence type="ECO:0000256" key="10">
    <source>
        <dbReference type="ARBA" id="ARBA00042373"/>
    </source>
</evidence>
<dbReference type="InterPro" id="IPR017853">
    <property type="entry name" value="GH"/>
</dbReference>
<dbReference type="GO" id="GO:0071555">
    <property type="term" value="P:cell wall organization"/>
    <property type="evidence" value="ECO:0007669"/>
    <property type="project" value="UniProtKB-KW"/>
</dbReference>
<protein>
    <recommendedName>
        <fullName evidence="11">Endo-1,3-beta-glucanase btgC</fullName>
    </recommendedName>
    <alternativeName>
        <fullName evidence="10">Laminarinase btgC</fullName>
    </alternativeName>
</protein>
<dbReference type="EMBL" id="JACRJB010000056">
    <property type="protein sequence ID" value="MBI5131841.1"/>
    <property type="molecule type" value="Genomic_DNA"/>
</dbReference>
<keyword evidence="6" id="KW-0119">Carbohydrate metabolism</keyword>
<evidence type="ECO:0000256" key="6">
    <source>
        <dbReference type="ARBA" id="ARBA00023277"/>
    </source>
</evidence>
<dbReference type="GO" id="GO:0005886">
    <property type="term" value="C:plasma membrane"/>
    <property type="evidence" value="ECO:0007669"/>
    <property type="project" value="UniProtKB-SubCell"/>
</dbReference>
<evidence type="ECO:0000256" key="1">
    <source>
        <dbReference type="ARBA" id="ARBA00004236"/>
    </source>
</evidence>
<evidence type="ECO:0000256" key="5">
    <source>
        <dbReference type="ARBA" id="ARBA00023180"/>
    </source>
</evidence>
<name>A0A933W2R7_RHOPL</name>
<keyword evidence="3" id="KW-0378">Hydrolase</keyword>
<feature type="transmembrane region" description="Helical" evidence="12">
    <location>
        <begin position="432"/>
        <end position="452"/>
    </location>
</feature>
<dbReference type="Proteomes" id="UP000782519">
    <property type="component" value="Unassembled WGS sequence"/>
</dbReference>
<keyword evidence="8" id="KW-0624">Polysaccharide degradation</keyword>
<sequence length="543" mass="59901">MEDGTISFRTPLALLPISLGIIFGVWWWIATPVTLSRAPIDPSDKLECVSYAPFRGEQTPLDPTTRIAAEQIEQDMVQLAKISKCVRTYSVDNGLEQLPAIAGKVGLKVLQGIWLGNERAKNLAQIAVAVGLAKDYPNVITSLVVGNEVLLRGEMTAGDLAGMIRLVKSQAKIPVTYADVWEYWLRNREIYDAVDFVTIHILPYWEDLPIRARYAAAHVDQIRKRVAVAFPAKEILIGETGWPSAGRMREGALPSRANQARVVSEILSLAKLENFRVNLIEAYDQPWKRDLEGTVGGYWGLIDADNRELKYPAGVPISNFPQWKLSMAAGMVLSVLVFATGMLTLRRKPWPPRLVSWLAVGASATAGGVLLGIAVDKMLVESYGWGRWLQWGLLLASGVLTPILAANALMSGRPVPTFLDLFGPREDRSRSFLTYALGLSVVVTVLIGAQTALGFTFDPRYRDFPFASLTMAVLPLFLLMLLNRPQQGARPIAEAVFAGVFAVCAVYTVFNEGPKNWQSLWTCAVYAMMALTLWRARAVQTPK</sequence>
<evidence type="ECO:0000256" key="3">
    <source>
        <dbReference type="ARBA" id="ARBA00022801"/>
    </source>
</evidence>
<evidence type="ECO:0000313" key="13">
    <source>
        <dbReference type="EMBL" id="MBI5131841.1"/>
    </source>
</evidence>
<feature type="transmembrane region" description="Helical" evidence="12">
    <location>
        <begin position="325"/>
        <end position="345"/>
    </location>
</feature>
<dbReference type="AlphaFoldDB" id="A0A933W2R7"/>
<evidence type="ECO:0000256" key="9">
    <source>
        <dbReference type="ARBA" id="ARBA00037649"/>
    </source>
</evidence>
<accession>A0A933W2R7</accession>
<proteinExistence type="predicted"/>
<dbReference type="Gene3D" id="3.20.20.80">
    <property type="entry name" value="Glycosidases"/>
    <property type="match status" value="1"/>
</dbReference>
<evidence type="ECO:0000256" key="2">
    <source>
        <dbReference type="ARBA" id="ARBA00022475"/>
    </source>
</evidence>
<organism evidence="13 14">
    <name type="scientific">Rhodopseudomonas palustris</name>
    <dbReference type="NCBI Taxonomy" id="1076"/>
    <lineage>
        <taxon>Bacteria</taxon>
        <taxon>Pseudomonadati</taxon>
        <taxon>Pseudomonadota</taxon>
        <taxon>Alphaproteobacteria</taxon>
        <taxon>Hyphomicrobiales</taxon>
        <taxon>Nitrobacteraceae</taxon>
        <taxon>Rhodopseudomonas</taxon>
    </lineage>
</organism>
<feature type="transmembrane region" description="Helical" evidence="12">
    <location>
        <begin position="516"/>
        <end position="534"/>
    </location>
</feature>
<keyword evidence="12" id="KW-0812">Transmembrane</keyword>
<dbReference type="GO" id="GO:0016787">
    <property type="term" value="F:hydrolase activity"/>
    <property type="evidence" value="ECO:0007669"/>
    <property type="project" value="UniProtKB-KW"/>
</dbReference>
<dbReference type="SUPFAM" id="SSF51445">
    <property type="entry name" value="(Trans)glycosidases"/>
    <property type="match status" value="1"/>
</dbReference>
<reference evidence="13" key="1">
    <citation type="submission" date="2020-07" db="EMBL/GenBank/DDBJ databases">
        <title>Huge and variable diversity of episymbiotic CPR bacteria and DPANN archaea in groundwater ecosystems.</title>
        <authorList>
            <person name="He C.Y."/>
            <person name="Keren R."/>
            <person name="Whittaker M."/>
            <person name="Farag I.F."/>
            <person name="Doudna J."/>
            <person name="Cate J.H.D."/>
            <person name="Banfield J.F."/>
        </authorList>
    </citation>
    <scope>NUCLEOTIDE SEQUENCE</scope>
    <source>
        <strain evidence="13">NC_groundwater_1818_Pr3_B-0.1um_66_35</strain>
    </source>
</reference>
<feature type="transmembrane region" description="Helical" evidence="12">
    <location>
        <begin position="357"/>
        <end position="376"/>
    </location>
</feature>
<comment type="caution">
    <text evidence="13">The sequence shown here is derived from an EMBL/GenBank/DDBJ whole genome shotgun (WGS) entry which is preliminary data.</text>
</comment>
<dbReference type="GO" id="GO:0000272">
    <property type="term" value="P:polysaccharide catabolic process"/>
    <property type="evidence" value="ECO:0007669"/>
    <property type="project" value="UniProtKB-KW"/>
</dbReference>
<evidence type="ECO:0000256" key="7">
    <source>
        <dbReference type="ARBA" id="ARBA00023316"/>
    </source>
</evidence>
<evidence type="ECO:0000256" key="12">
    <source>
        <dbReference type="SAM" id="Phobius"/>
    </source>
</evidence>
<evidence type="ECO:0000256" key="8">
    <source>
        <dbReference type="ARBA" id="ARBA00023326"/>
    </source>
</evidence>
<keyword evidence="4 12" id="KW-0472">Membrane</keyword>
<comment type="function">
    <text evidence="9">Glucanases play a role in cell expansion during growth, in cell-cell fusion during mating, and in spore release during sporulation. This enzyme may be involved in beta-glucan degradation. Active on laminarin and lichenan.</text>
</comment>
<dbReference type="InterPro" id="IPR050732">
    <property type="entry name" value="Beta-glucan_modifiers"/>
</dbReference>
<keyword evidence="5" id="KW-0325">Glycoprotein</keyword>